<protein>
    <submittedName>
        <fullName evidence="1">Uncharacterized protein</fullName>
    </submittedName>
</protein>
<organism evidence="1 2">
    <name type="scientific">Aspergillus ellipticus CBS 707.79</name>
    <dbReference type="NCBI Taxonomy" id="1448320"/>
    <lineage>
        <taxon>Eukaryota</taxon>
        <taxon>Fungi</taxon>
        <taxon>Dikarya</taxon>
        <taxon>Ascomycota</taxon>
        <taxon>Pezizomycotina</taxon>
        <taxon>Eurotiomycetes</taxon>
        <taxon>Eurotiomycetidae</taxon>
        <taxon>Eurotiales</taxon>
        <taxon>Aspergillaceae</taxon>
        <taxon>Aspergillus</taxon>
        <taxon>Aspergillus subgen. Circumdati</taxon>
    </lineage>
</organism>
<sequence length="200" mass="22802">MGDPATYAHWVELDLLLKEKYPDISQHEAYKKLVNESEAAKFIDQAATRCCGDLKQAVADANPESVTEALGGILWVTGRCLKNPVSINIWLPSCLTTIDQAKNSESFSQQFLYSSNRYIYGISSYSIMAVNYPPCPYQQLESFLPTIQTKKAKKRSFHYQEIFVTRFKEGCFQSPFNLRRGSKLFLTPWFTNKSSIVIIM</sequence>
<accession>A0A319DFT0</accession>
<dbReference type="AlphaFoldDB" id="A0A319DFT0"/>
<proteinExistence type="predicted"/>
<name>A0A319DFT0_9EURO</name>
<dbReference type="VEuPathDB" id="FungiDB:BO71DRAFT_397336"/>
<dbReference type="EMBL" id="KZ825841">
    <property type="protein sequence ID" value="PYH96191.1"/>
    <property type="molecule type" value="Genomic_DNA"/>
</dbReference>
<keyword evidence="2" id="KW-1185">Reference proteome</keyword>
<evidence type="ECO:0000313" key="2">
    <source>
        <dbReference type="Proteomes" id="UP000247810"/>
    </source>
</evidence>
<reference evidence="1 2" key="1">
    <citation type="submission" date="2018-02" db="EMBL/GenBank/DDBJ databases">
        <title>The genomes of Aspergillus section Nigri reveals drivers in fungal speciation.</title>
        <authorList>
            <consortium name="DOE Joint Genome Institute"/>
            <person name="Vesth T.C."/>
            <person name="Nybo J."/>
            <person name="Theobald S."/>
            <person name="Brandl J."/>
            <person name="Frisvad J.C."/>
            <person name="Nielsen K.F."/>
            <person name="Lyhne E.K."/>
            <person name="Kogle M.E."/>
            <person name="Kuo A."/>
            <person name="Riley R."/>
            <person name="Clum A."/>
            <person name="Nolan M."/>
            <person name="Lipzen A."/>
            <person name="Salamov A."/>
            <person name="Henrissat B."/>
            <person name="Wiebenga A."/>
            <person name="De vries R.P."/>
            <person name="Grigoriev I.V."/>
            <person name="Mortensen U.H."/>
            <person name="Andersen M.R."/>
            <person name="Baker S.E."/>
        </authorList>
    </citation>
    <scope>NUCLEOTIDE SEQUENCE [LARGE SCALE GENOMIC DNA]</scope>
    <source>
        <strain evidence="1 2">CBS 707.79</strain>
    </source>
</reference>
<gene>
    <name evidence="1" type="ORF">BO71DRAFT_397336</name>
</gene>
<evidence type="ECO:0000313" key="1">
    <source>
        <dbReference type="EMBL" id="PYH96191.1"/>
    </source>
</evidence>
<dbReference type="Proteomes" id="UP000247810">
    <property type="component" value="Unassembled WGS sequence"/>
</dbReference>
<dbReference type="OrthoDB" id="3852249at2759"/>